<accession>A0A9W4BU07</accession>
<feature type="region of interest" description="Disordered" evidence="7">
    <location>
        <begin position="1"/>
        <end position="52"/>
    </location>
</feature>
<name>A0A9W4BU07_ADEB2</name>
<comment type="subcellular location">
    <subcellularLocation>
        <location evidence="6">Host nucleus</location>
    </subcellularLocation>
    <text evidence="6">Nuclear protein present in empty capsids and assembly intermediates.</text>
</comment>
<keyword evidence="3 6" id="KW-1188">Viral release from host cell</keyword>
<keyword evidence="5 6" id="KW-0231">Viral genome packaging</keyword>
<keyword evidence="2 6" id="KW-1048">Host nucleus</keyword>
<sequence>MHPVLRQLKPLPPSKPAPSSSWAEDEAELPPIQEGEGVARLNVDGPEQHPRVQIKKDAGEAFVPPSNVFRDREGQEAEQMRHVRFKSGEQLRLNRKRVLEDADFEIDEATGVSPAKAHMAAANLKTAYEQTVKEEINFQKTFNNNVRTLVSREEVAIGLMHLWDFVEAFVGNPSSKALTAQLFLIVQHCRDEGVLKESLLNIAEPQSRWLLDLINLLQTIVVQERAMSLTEKVAAINYSVITLSKYYARKVFKSIFVPIDKETKITTFYMRIVVKLLVLCDDLGMYRNERMERVVSASRRREFSDKELMFSLSRALAGQEEEEEPEGAYAEPWAAVEYEEEDDDY</sequence>
<protein>
    <recommendedName>
        <fullName evidence="6">Packaging protein 3</fullName>
    </recommendedName>
    <alternativeName>
        <fullName evidence="6">L1-52/55 kDa protein</fullName>
    </alternativeName>
    <alternativeName>
        <fullName evidence="6">Packaging protein 52K</fullName>
    </alternativeName>
</protein>
<keyword evidence="1 6" id="KW-0597">Phosphoprotein</keyword>
<comment type="subunit">
    <text evidence="6">Part of the genome packaging complex composed of packaging proteins 1, 2 and 3; this complex specifically binds to the packaging sequence on the left end of viral genomic DNA and performs packaging of the viral genome. Interacts with hexon-linking protein IIIa; this interaction is required to promote correct genome packaging.</text>
</comment>
<reference evidence="8" key="1">
    <citation type="submission" date="2021-03" db="EMBL/GenBank/DDBJ databases">
        <title>First isolation, molecular characterization, and serological survey of bovine adenovirus type 2 in Japan.</title>
        <authorList>
            <person name="Kumagai A."/>
            <person name="Hatama S."/>
        </authorList>
    </citation>
    <scope>NUCLEOTIDE SEQUENCE</scope>
    <source>
        <strain evidence="8">KY19-1</strain>
    </source>
</reference>
<evidence type="ECO:0000256" key="2">
    <source>
        <dbReference type="ARBA" id="ARBA00022562"/>
    </source>
</evidence>
<keyword evidence="4 6" id="KW-0426">Late protein</keyword>
<dbReference type="GO" id="GO:0019076">
    <property type="term" value="P:viral release from host cell"/>
    <property type="evidence" value="ECO:0007669"/>
    <property type="project" value="UniProtKB-UniRule"/>
</dbReference>
<dbReference type="Pfam" id="PF03052">
    <property type="entry name" value="Adeno_52K"/>
    <property type="match status" value="1"/>
</dbReference>
<dbReference type="InterPro" id="IPR004292">
    <property type="entry name" value="L1-like"/>
</dbReference>
<organismHost>
    <name type="scientific">Bos taurus</name>
    <name type="common">Bovine</name>
    <dbReference type="NCBI Taxonomy" id="9913"/>
</organismHost>
<dbReference type="GO" id="GO:0019073">
    <property type="term" value="P:viral DNA genome packaging"/>
    <property type="evidence" value="ECO:0007669"/>
    <property type="project" value="UniProtKB-UniRule"/>
</dbReference>
<comment type="similarity">
    <text evidence="6">Belongs to the adenoviridae packaging protein 3 family.</text>
</comment>
<dbReference type="InterPro" id="IPR037536">
    <property type="entry name" value="ADV_PKG3"/>
</dbReference>
<evidence type="ECO:0000256" key="1">
    <source>
        <dbReference type="ARBA" id="ARBA00022553"/>
    </source>
</evidence>
<gene>
    <name evidence="6" type="primary">L1</name>
</gene>
<comment type="induction">
    <text evidence="6">Expressed in the early phase and late phase of the viral replicative cycle.</text>
</comment>
<dbReference type="HAMAP" id="MF_04058">
    <property type="entry name" value="ADV_PKG3"/>
    <property type="match status" value="1"/>
</dbReference>
<evidence type="ECO:0000313" key="8">
    <source>
        <dbReference type="EMBL" id="BCT90768.1"/>
    </source>
</evidence>
<organism evidence="8">
    <name type="scientific">Bovine adenovirus 2</name>
    <name type="common">BAdV-2</name>
    <name type="synonym">Mastadenovirus bos2</name>
    <dbReference type="NCBI Taxonomy" id="114429"/>
    <lineage>
        <taxon>Viruses</taxon>
        <taxon>Varidnaviria</taxon>
        <taxon>Bamfordvirae</taxon>
        <taxon>Preplasmiviricota</taxon>
        <taxon>Polisuviricotina</taxon>
        <taxon>Pharingeaviricetes</taxon>
        <taxon>Rowavirales</taxon>
        <taxon>Adenoviridae</taxon>
        <taxon>Mastadenovirus</taxon>
        <taxon>Mastadenovirus bovidae</taxon>
        <taxon>Ovine mastadenovirus A</taxon>
    </lineage>
</organism>
<dbReference type="Proteomes" id="UP000664909">
    <property type="component" value="Segment"/>
</dbReference>
<evidence type="ECO:0000256" key="3">
    <source>
        <dbReference type="ARBA" id="ARBA00022612"/>
    </source>
</evidence>
<evidence type="ECO:0000256" key="7">
    <source>
        <dbReference type="SAM" id="MobiDB-lite"/>
    </source>
</evidence>
<comment type="function">
    <text evidence="6">Involved in viral genome packaging through its interaction with packaging proteins 1 and 2. After proteolyic cleavage by adenovirus protease, L1 52/55k protein is removed from the capsid during viral maturation.</text>
</comment>
<comment type="caution">
    <text evidence="6">Lacks conserved residue(s) required for the propagation of feature annotation.</text>
</comment>
<proteinExistence type="evidence at transcript level"/>
<evidence type="ECO:0000256" key="4">
    <source>
        <dbReference type="ARBA" id="ARBA00022921"/>
    </source>
</evidence>
<dbReference type="EMBL" id="LC621239">
    <property type="protein sequence ID" value="BCT90768.1"/>
    <property type="molecule type" value="Genomic_DNA"/>
</dbReference>
<evidence type="ECO:0000256" key="6">
    <source>
        <dbReference type="HAMAP-Rule" id="MF_04058"/>
    </source>
</evidence>
<evidence type="ECO:0000256" key="5">
    <source>
        <dbReference type="ARBA" id="ARBA00023219"/>
    </source>
</evidence>
<comment type="PTM">
    <text evidence="6">Cleaved at different sites by the viral protease during virion maturation.</text>
</comment>
<dbReference type="GO" id="GO:0042025">
    <property type="term" value="C:host cell nucleus"/>
    <property type="evidence" value="ECO:0007669"/>
    <property type="project" value="UniProtKB-SubCell"/>
</dbReference>
<comment type="miscellaneous">
    <text evidence="6">All late proteins expressed from the major late promoter are produced by alternative splicing and alternative polyadenylation of the same gene giving rise to non-overlapping ORFs. A leader sequence is present in the N-terminus of all these mRNAs and is recognized by the viral shutoff protein to provide expression although conventional translation via ribosome scanning from the cap has been shut off in the host cell.</text>
</comment>